<organism evidence="2 3">
    <name type="scientific">Ostreococcus lucimarinus (strain CCE9901)</name>
    <dbReference type="NCBI Taxonomy" id="436017"/>
    <lineage>
        <taxon>Eukaryota</taxon>
        <taxon>Viridiplantae</taxon>
        <taxon>Chlorophyta</taxon>
        <taxon>Mamiellophyceae</taxon>
        <taxon>Mamiellales</taxon>
        <taxon>Bathycoccaceae</taxon>
        <taxon>Ostreococcus</taxon>
    </lineage>
</organism>
<evidence type="ECO:0000313" key="3">
    <source>
        <dbReference type="Proteomes" id="UP000001568"/>
    </source>
</evidence>
<dbReference type="HOGENOM" id="CLU_2578190_0_0_1"/>
<dbReference type="GeneID" id="5000781"/>
<accession>A4RTR0</accession>
<dbReference type="KEGG" id="olu:OSTLU_30352"/>
<sequence>MKQSAITARKRELRERIAELMSKRGKIGKKNFGKSLERKKLTEEIKRLTRERASVCANAGGADEEEGEDLVRADEDAEMMM</sequence>
<dbReference type="EMBL" id="CP000583">
    <property type="protein sequence ID" value="ABO95123.1"/>
    <property type="molecule type" value="Genomic_DNA"/>
</dbReference>
<keyword evidence="3" id="KW-1185">Reference proteome</keyword>
<dbReference type="AlphaFoldDB" id="A4RTR0"/>
<dbReference type="RefSeq" id="XP_001416830.1">
    <property type="nucleotide sequence ID" value="XM_001416793.1"/>
</dbReference>
<evidence type="ECO:0000313" key="2">
    <source>
        <dbReference type="EMBL" id="ABO95123.1"/>
    </source>
</evidence>
<gene>
    <name evidence="2" type="ORF">OSTLU_30352</name>
</gene>
<proteinExistence type="predicted"/>
<evidence type="ECO:0000256" key="1">
    <source>
        <dbReference type="SAM" id="MobiDB-lite"/>
    </source>
</evidence>
<dbReference type="Gramene" id="ABO95123">
    <property type="protein sequence ID" value="ABO95123"/>
    <property type="gene ID" value="OSTLU_30352"/>
</dbReference>
<feature type="region of interest" description="Disordered" evidence="1">
    <location>
        <begin position="57"/>
        <end position="81"/>
    </location>
</feature>
<reference evidence="2 3" key="1">
    <citation type="journal article" date="2007" name="Proc. Natl. Acad. Sci. U.S.A.">
        <title>The tiny eukaryote Ostreococcus provides genomic insights into the paradox of plankton speciation.</title>
        <authorList>
            <person name="Palenik B."/>
            <person name="Grimwood J."/>
            <person name="Aerts A."/>
            <person name="Rouze P."/>
            <person name="Salamov A."/>
            <person name="Putnam N."/>
            <person name="Dupont C."/>
            <person name="Jorgensen R."/>
            <person name="Derelle E."/>
            <person name="Rombauts S."/>
            <person name="Zhou K."/>
            <person name="Otillar R."/>
            <person name="Merchant S.S."/>
            <person name="Podell S."/>
            <person name="Gaasterland T."/>
            <person name="Napoli C."/>
            <person name="Gendler K."/>
            <person name="Manuell A."/>
            <person name="Tai V."/>
            <person name="Vallon O."/>
            <person name="Piganeau G."/>
            <person name="Jancek S."/>
            <person name="Heijde M."/>
            <person name="Jabbari K."/>
            <person name="Bowler C."/>
            <person name="Lohr M."/>
            <person name="Robbens S."/>
            <person name="Werner G."/>
            <person name="Dubchak I."/>
            <person name="Pazour G.J."/>
            <person name="Ren Q."/>
            <person name="Paulsen I."/>
            <person name="Delwiche C."/>
            <person name="Schmutz J."/>
            <person name="Rokhsar D."/>
            <person name="Van de Peer Y."/>
            <person name="Moreau H."/>
            <person name="Grigoriev I.V."/>
        </authorList>
    </citation>
    <scope>NUCLEOTIDE SEQUENCE [LARGE SCALE GENOMIC DNA]</scope>
    <source>
        <strain evidence="2 3">CCE9901</strain>
    </source>
</reference>
<dbReference type="OrthoDB" id="10560107at2759"/>
<name>A4RTR0_OSTLU</name>
<protein>
    <submittedName>
        <fullName evidence="2">Uncharacterized protein</fullName>
    </submittedName>
</protein>
<dbReference type="Proteomes" id="UP000001568">
    <property type="component" value="Chromosome 3"/>
</dbReference>